<feature type="domain" description="Reverse transcriptase/retrotransposon-derived protein RNase H-like" evidence="1">
    <location>
        <begin position="3"/>
        <end position="80"/>
    </location>
</feature>
<evidence type="ECO:0000313" key="2">
    <source>
        <dbReference type="EMBL" id="KRH92657.1"/>
    </source>
</evidence>
<proteinExistence type="predicted"/>
<sequence>LQKKSYTKHVKLSITDMNDNFEFETDVSKCGISVVLKQQNILLAFASTVLIETKLNYGVTECEFLCLFFCVKKFEYFLKDINSNVTQIINQ</sequence>
<feature type="non-terminal residue" evidence="2">
    <location>
        <position position="1"/>
    </location>
</feature>
<dbReference type="AlphaFoldDB" id="A0A0R0M0X8"/>
<name>A0A0R0M0X8_9MICR</name>
<evidence type="ECO:0000259" key="1">
    <source>
        <dbReference type="Pfam" id="PF17919"/>
    </source>
</evidence>
<organism evidence="2 3">
    <name type="scientific">Pseudoloma neurophilia</name>
    <dbReference type="NCBI Taxonomy" id="146866"/>
    <lineage>
        <taxon>Eukaryota</taxon>
        <taxon>Fungi</taxon>
        <taxon>Fungi incertae sedis</taxon>
        <taxon>Microsporidia</taxon>
        <taxon>Pseudoloma</taxon>
    </lineage>
</organism>
<evidence type="ECO:0000313" key="3">
    <source>
        <dbReference type="Proteomes" id="UP000051530"/>
    </source>
</evidence>
<reference evidence="2 3" key="1">
    <citation type="submission" date="2015-07" db="EMBL/GenBank/DDBJ databases">
        <title>The genome of Pseudoloma neurophilia, a relevant intracellular parasite of the zebrafish.</title>
        <authorList>
            <person name="Ndikumana S."/>
            <person name="Pelin A."/>
            <person name="Sanders J."/>
            <person name="Corradi N."/>
        </authorList>
    </citation>
    <scope>NUCLEOTIDE SEQUENCE [LARGE SCALE GENOMIC DNA]</scope>
    <source>
        <strain evidence="2 3">MK1</strain>
    </source>
</reference>
<dbReference type="InterPro" id="IPR041577">
    <property type="entry name" value="RT_RNaseH_2"/>
</dbReference>
<keyword evidence="3" id="KW-1185">Reference proteome</keyword>
<gene>
    <name evidence="2" type="ORF">M153_37480001627</name>
</gene>
<dbReference type="EMBL" id="LGUB01000770">
    <property type="protein sequence ID" value="KRH92657.1"/>
    <property type="molecule type" value="Genomic_DNA"/>
</dbReference>
<comment type="caution">
    <text evidence="2">The sequence shown here is derived from an EMBL/GenBank/DDBJ whole genome shotgun (WGS) entry which is preliminary data.</text>
</comment>
<dbReference type="Pfam" id="PF17919">
    <property type="entry name" value="RT_RNaseH_2"/>
    <property type="match status" value="1"/>
</dbReference>
<dbReference type="SUPFAM" id="SSF56672">
    <property type="entry name" value="DNA/RNA polymerases"/>
    <property type="match status" value="1"/>
</dbReference>
<accession>A0A0R0M0X8</accession>
<dbReference type="InterPro" id="IPR043502">
    <property type="entry name" value="DNA/RNA_pol_sf"/>
</dbReference>
<dbReference type="VEuPathDB" id="MicrosporidiaDB:M153_37480001627"/>
<dbReference type="Proteomes" id="UP000051530">
    <property type="component" value="Unassembled WGS sequence"/>
</dbReference>
<protein>
    <recommendedName>
        <fullName evidence="1">Reverse transcriptase/retrotransposon-derived protein RNase H-like domain-containing protein</fullName>
    </recommendedName>
</protein>